<organism evidence="3 4">
    <name type="scientific">Parelaphostrongylus tenuis</name>
    <name type="common">Meningeal worm</name>
    <dbReference type="NCBI Taxonomy" id="148309"/>
    <lineage>
        <taxon>Eukaryota</taxon>
        <taxon>Metazoa</taxon>
        <taxon>Ecdysozoa</taxon>
        <taxon>Nematoda</taxon>
        <taxon>Chromadorea</taxon>
        <taxon>Rhabditida</taxon>
        <taxon>Rhabditina</taxon>
        <taxon>Rhabditomorpha</taxon>
        <taxon>Strongyloidea</taxon>
        <taxon>Metastrongylidae</taxon>
        <taxon>Parelaphostrongylus</taxon>
    </lineage>
</organism>
<dbReference type="EMBL" id="JAHQIW010006567">
    <property type="protein sequence ID" value="KAJ1369462.1"/>
    <property type="molecule type" value="Genomic_DNA"/>
</dbReference>
<comment type="caution">
    <text evidence="3">The sequence shown here is derived from an EMBL/GenBank/DDBJ whole genome shotgun (WGS) entry which is preliminary data.</text>
</comment>
<evidence type="ECO:0000313" key="3">
    <source>
        <dbReference type="EMBL" id="KAJ1369462.1"/>
    </source>
</evidence>
<dbReference type="Proteomes" id="UP001196413">
    <property type="component" value="Unassembled WGS sequence"/>
</dbReference>
<dbReference type="AlphaFoldDB" id="A0AAD5R4F4"/>
<evidence type="ECO:0000256" key="2">
    <source>
        <dbReference type="SAM" id="SignalP"/>
    </source>
</evidence>
<gene>
    <name evidence="3" type="ORF">KIN20_030931</name>
</gene>
<name>A0AAD5R4F4_PARTN</name>
<feature type="chain" id="PRO_5042046071" evidence="2">
    <location>
        <begin position="25"/>
        <end position="307"/>
    </location>
</feature>
<proteinExistence type="predicted"/>
<evidence type="ECO:0000313" key="4">
    <source>
        <dbReference type="Proteomes" id="UP001196413"/>
    </source>
</evidence>
<protein>
    <submittedName>
        <fullName evidence="3">Uncharacterized protein</fullName>
    </submittedName>
</protein>
<reference evidence="3" key="1">
    <citation type="submission" date="2021-06" db="EMBL/GenBank/DDBJ databases">
        <title>Parelaphostrongylus tenuis whole genome reference sequence.</title>
        <authorList>
            <person name="Garwood T.J."/>
            <person name="Larsen P.A."/>
            <person name="Fountain-Jones N.M."/>
            <person name="Garbe J.R."/>
            <person name="Macchietto M.G."/>
            <person name="Kania S.A."/>
            <person name="Gerhold R.W."/>
            <person name="Richards J.E."/>
            <person name="Wolf T.M."/>
        </authorList>
    </citation>
    <scope>NUCLEOTIDE SEQUENCE</scope>
    <source>
        <strain evidence="3">MNPRO001-30</strain>
        <tissue evidence="3">Meninges</tissue>
    </source>
</reference>
<feature type="signal peptide" evidence="2">
    <location>
        <begin position="1"/>
        <end position="24"/>
    </location>
</feature>
<feature type="region of interest" description="Disordered" evidence="1">
    <location>
        <begin position="272"/>
        <end position="307"/>
    </location>
</feature>
<evidence type="ECO:0000256" key="1">
    <source>
        <dbReference type="SAM" id="MobiDB-lite"/>
    </source>
</evidence>
<keyword evidence="2" id="KW-0732">Signal</keyword>
<dbReference type="PROSITE" id="PS51257">
    <property type="entry name" value="PROKAR_LIPOPROTEIN"/>
    <property type="match status" value="1"/>
</dbReference>
<accession>A0AAD5R4F4</accession>
<keyword evidence="4" id="KW-1185">Reference proteome</keyword>
<feature type="compositionally biased region" description="Basic and acidic residues" evidence="1">
    <location>
        <begin position="276"/>
        <end position="285"/>
    </location>
</feature>
<sequence length="307" mass="33261">MLSMVKVPARLLLIPLLTSSAVLGCGTLPGGATAMGSRTFNVTGFSLPVSMTYSMAPSAAAQAVGISTSVDAAKAFVMRTIMQAVFDVLEQQGRAAGLPDFIIAAILNQLDVTINYTPLECKDVEVNKANLDQRIRLNMMMPKCIIFDSTVTAICNVDNMCILSTGEKLAQIPSEHLSILGTLTAAKVETDYDDNCTYDTRALAQGSAIKDLFILARRTSHAHEYLRNGLNGEKLAPNSDSERAPSGRVMPLDTVSLCKVACGSHELQNQLRKKARAEETERNEQQVEVVPIPPFPQPFSRQQDSNE</sequence>